<dbReference type="EMBL" id="JANPXH010000017">
    <property type="protein sequence ID" value="MCR6677061.1"/>
    <property type="molecule type" value="Genomic_DNA"/>
</dbReference>
<organism evidence="1 2">
    <name type="scientific">Escherichia marmotae</name>
    <dbReference type="NCBI Taxonomy" id="1499973"/>
    <lineage>
        <taxon>Bacteria</taxon>
        <taxon>Pseudomonadati</taxon>
        <taxon>Pseudomonadota</taxon>
        <taxon>Gammaproteobacteria</taxon>
        <taxon>Enterobacterales</taxon>
        <taxon>Enterobacteriaceae</taxon>
        <taxon>Escherichia</taxon>
    </lineage>
</organism>
<dbReference type="AlphaFoldDB" id="A0AAW5MSI9"/>
<dbReference type="Proteomes" id="UP001206878">
    <property type="component" value="Unassembled WGS sequence"/>
</dbReference>
<comment type="caution">
    <text evidence="1">The sequence shown here is derived from an EMBL/GenBank/DDBJ whole genome shotgun (WGS) entry which is preliminary data.</text>
</comment>
<name>A0AAW5MSI9_9ESCH</name>
<evidence type="ECO:0000313" key="1">
    <source>
        <dbReference type="EMBL" id="MCR6677061.1"/>
    </source>
</evidence>
<reference evidence="1" key="1">
    <citation type="submission" date="2022-07" db="EMBL/GenBank/DDBJ databases">
        <title>Diversity of ethanolamine utilization by human commensal Escherichia coli.</title>
        <authorList>
            <person name="Jubelin G."/>
        </authorList>
    </citation>
    <scope>NUCLEOTIDE SEQUENCE</scope>
    <source>
        <strain evidence="1">S1</strain>
    </source>
</reference>
<accession>A0AAW5MSI9</accession>
<sequence>MHYSITYALHSFMENASQKWGYAQDNGRVESKFCVGFMKGEERWAVMFHRPIQH</sequence>
<gene>
    <name evidence="1" type="ORF">NVV43_15845</name>
</gene>
<evidence type="ECO:0008006" key="3">
    <source>
        <dbReference type="Google" id="ProtNLM"/>
    </source>
</evidence>
<protein>
    <recommendedName>
        <fullName evidence="3">Transposase</fullName>
    </recommendedName>
</protein>
<dbReference type="RefSeq" id="WP_228029481.1">
    <property type="nucleotide sequence ID" value="NZ_ADKG01000023.1"/>
</dbReference>
<proteinExistence type="predicted"/>
<evidence type="ECO:0000313" key="2">
    <source>
        <dbReference type="Proteomes" id="UP001206878"/>
    </source>
</evidence>